<sequence>MTSNPLKSDENKRKLKKEAKNDTSENQQLSSFEKPDVSHSESFHRTEALETVLNDTSKEINVLLSKYAHVLSERAVMDASYIAELEGILKEACSIEHHLKLKRENLRFRFAALAGPPQSENGLSGK</sequence>
<dbReference type="Pfam" id="PF15219">
    <property type="entry name" value="TEX12"/>
    <property type="match status" value="1"/>
</dbReference>
<dbReference type="OrthoDB" id="6155282at2759"/>
<dbReference type="Proteomes" id="UP001142489">
    <property type="component" value="Unassembled WGS sequence"/>
</dbReference>
<feature type="compositionally biased region" description="Basic and acidic residues" evidence="1">
    <location>
        <begin position="7"/>
        <end position="23"/>
    </location>
</feature>
<keyword evidence="3" id="KW-1185">Reference proteome</keyword>
<proteinExistence type="predicted"/>
<evidence type="ECO:0000313" key="2">
    <source>
        <dbReference type="EMBL" id="KAJ7304937.1"/>
    </source>
</evidence>
<dbReference type="AlphaFoldDB" id="A0A9Q1AR23"/>
<accession>A0A9Q1AR23</accession>
<dbReference type="InterPro" id="IPR029193">
    <property type="entry name" value="TEX12"/>
</dbReference>
<evidence type="ECO:0000313" key="3">
    <source>
        <dbReference type="Proteomes" id="UP001142489"/>
    </source>
</evidence>
<name>A0A9Q1AR23_9SAUR</name>
<gene>
    <name evidence="2" type="ORF">JRQ81_010625</name>
</gene>
<evidence type="ECO:0000256" key="1">
    <source>
        <dbReference type="SAM" id="MobiDB-lite"/>
    </source>
</evidence>
<reference evidence="2" key="1">
    <citation type="journal article" date="2023" name="DNA Res.">
        <title>Chromosome-level genome assembly of Phrynocephalus forsythii using third-generation DNA sequencing and Hi-C analysis.</title>
        <authorList>
            <person name="Qi Y."/>
            <person name="Zhao W."/>
            <person name="Zhao Y."/>
            <person name="Niu C."/>
            <person name="Cao S."/>
            <person name="Zhang Y."/>
        </authorList>
    </citation>
    <scope>NUCLEOTIDE SEQUENCE</scope>
    <source>
        <tissue evidence="2">Muscle</tissue>
    </source>
</reference>
<dbReference type="PANTHER" id="PTHR37349:SF1">
    <property type="entry name" value="TESTIS-EXPRESSED PROTEIN 12"/>
    <property type="match status" value="1"/>
</dbReference>
<feature type="compositionally biased region" description="Basic and acidic residues" evidence="1">
    <location>
        <begin position="33"/>
        <end position="43"/>
    </location>
</feature>
<protein>
    <recommendedName>
        <fullName evidence="4">Testis-expressed sequence 12 protein</fullName>
    </recommendedName>
</protein>
<dbReference type="EMBL" id="JAPFRF010000022">
    <property type="protein sequence ID" value="KAJ7304937.1"/>
    <property type="molecule type" value="Genomic_DNA"/>
</dbReference>
<dbReference type="PANTHER" id="PTHR37349">
    <property type="entry name" value="TESTIS-EXPRESSED PROTEIN 12"/>
    <property type="match status" value="1"/>
</dbReference>
<organism evidence="2 3">
    <name type="scientific">Phrynocephalus forsythii</name>
    <dbReference type="NCBI Taxonomy" id="171643"/>
    <lineage>
        <taxon>Eukaryota</taxon>
        <taxon>Metazoa</taxon>
        <taxon>Chordata</taxon>
        <taxon>Craniata</taxon>
        <taxon>Vertebrata</taxon>
        <taxon>Euteleostomi</taxon>
        <taxon>Lepidosauria</taxon>
        <taxon>Squamata</taxon>
        <taxon>Bifurcata</taxon>
        <taxon>Unidentata</taxon>
        <taxon>Episquamata</taxon>
        <taxon>Toxicofera</taxon>
        <taxon>Iguania</taxon>
        <taxon>Acrodonta</taxon>
        <taxon>Agamidae</taxon>
        <taxon>Agaminae</taxon>
        <taxon>Phrynocephalus</taxon>
    </lineage>
</organism>
<feature type="region of interest" description="Disordered" evidence="1">
    <location>
        <begin position="1"/>
        <end position="43"/>
    </location>
</feature>
<evidence type="ECO:0008006" key="4">
    <source>
        <dbReference type="Google" id="ProtNLM"/>
    </source>
</evidence>
<comment type="caution">
    <text evidence="2">The sequence shown here is derived from an EMBL/GenBank/DDBJ whole genome shotgun (WGS) entry which is preliminary data.</text>
</comment>